<evidence type="ECO:0000256" key="5">
    <source>
        <dbReference type="ARBA" id="ARBA00022989"/>
    </source>
</evidence>
<gene>
    <name evidence="9" type="ORF">I215_10845</name>
</gene>
<evidence type="ECO:0000256" key="8">
    <source>
        <dbReference type="SAM" id="Phobius"/>
    </source>
</evidence>
<keyword evidence="6 8" id="KW-0472">Membrane</keyword>
<dbReference type="EMBL" id="AMSG01000015">
    <property type="protein sequence ID" value="EKF54799.1"/>
    <property type="molecule type" value="Genomic_DNA"/>
</dbReference>
<protein>
    <submittedName>
        <fullName evidence="9">Proton/glutamate symporter</fullName>
    </submittedName>
</protein>
<dbReference type="STRING" id="555500.I215_10845"/>
<feature type="transmembrane region" description="Helical" evidence="8">
    <location>
        <begin position="353"/>
        <end position="378"/>
    </location>
</feature>
<sequence length="475" mass="51963">MKKIALHWQIIIGLIFGIIWALLSSKLGWSQFTIDWIAPFGTIFINLLKLIAVPLVLFSIINGVTGIGDPGSLGRMGAKTLIAYLFTTILAVGLGLLLVNVIKPGELIDQQSRIDNRISYELWAESENLQIKDGINYLHDPEFKERALEITNLSKAELSSVDVDEKMLEAENAKSSGPLKPLVDIIPDNIFKSLADNGLMLQVIFFALFFGIALLFIPNEKSEPVTKFVDGVMEVFLKMVELIMRAAPFFVFALLAGVVSRMAGDDVNKVLEIFKGLSWYSLTVAIALFLMILVVYPLLMRLFVRIISYSAFFKAIGPAQTLGFSTSSSAATLPVTLECVEENLKVDKKITSFVLPIGATVNMDGTCLYQAVAVVFLAQLHMIDLTLGQQLTIVLTATLASIGSAAVPSAGLVMLIIVLQSVGLNPAWIAIILPVDRILDMIRTVVNVTGDVTVCSIIAKDEDMLHYEKEEAVKP</sequence>
<dbReference type="InterPro" id="IPR001991">
    <property type="entry name" value="Na-dicarboxylate_symporter"/>
</dbReference>
<dbReference type="OrthoDB" id="9768885at2"/>
<name>K2PTB0_9FLAO</name>
<keyword evidence="2" id="KW-0813">Transport</keyword>
<dbReference type="PANTHER" id="PTHR11958:SF63">
    <property type="entry name" value="AMINO ACID TRANSPORTER"/>
    <property type="match status" value="1"/>
</dbReference>
<evidence type="ECO:0000313" key="10">
    <source>
        <dbReference type="Proteomes" id="UP000007364"/>
    </source>
</evidence>
<dbReference type="PRINTS" id="PR00173">
    <property type="entry name" value="EDTRNSPORT"/>
</dbReference>
<feature type="transmembrane region" description="Helical" evidence="8">
    <location>
        <begin position="242"/>
        <end position="259"/>
    </location>
</feature>
<proteinExistence type="predicted"/>
<dbReference type="InterPro" id="IPR036458">
    <property type="entry name" value="Na:dicarbo_symporter_sf"/>
</dbReference>
<feature type="transmembrane region" description="Helical" evidence="8">
    <location>
        <begin position="199"/>
        <end position="217"/>
    </location>
</feature>
<feature type="transmembrane region" description="Helical" evidence="8">
    <location>
        <begin position="413"/>
        <end position="433"/>
    </location>
</feature>
<evidence type="ECO:0000256" key="7">
    <source>
        <dbReference type="ARBA" id="ARBA00023180"/>
    </source>
</evidence>
<evidence type="ECO:0000256" key="1">
    <source>
        <dbReference type="ARBA" id="ARBA00004141"/>
    </source>
</evidence>
<dbReference type="RefSeq" id="WP_008992009.1">
    <property type="nucleotide sequence ID" value="NZ_AMSG01000015.1"/>
</dbReference>
<feature type="transmembrane region" description="Helical" evidence="8">
    <location>
        <begin position="36"/>
        <end position="61"/>
    </location>
</feature>
<comment type="subcellular location">
    <subcellularLocation>
        <location evidence="1">Membrane</location>
        <topology evidence="1">Multi-pass membrane protein</topology>
    </subcellularLocation>
</comment>
<dbReference type="Proteomes" id="UP000007364">
    <property type="component" value="Unassembled WGS sequence"/>
</dbReference>
<dbReference type="PANTHER" id="PTHR11958">
    <property type="entry name" value="SODIUM/DICARBOXYLATE SYMPORTER-RELATED"/>
    <property type="match status" value="1"/>
</dbReference>
<dbReference type="eggNOG" id="COG1301">
    <property type="taxonomic scope" value="Bacteria"/>
</dbReference>
<evidence type="ECO:0000256" key="4">
    <source>
        <dbReference type="ARBA" id="ARBA00022847"/>
    </source>
</evidence>
<dbReference type="AlphaFoldDB" id="K2PTB0"/>
<organism evidence="9 10">
    <name type="scientific">Galbibacter marinus</name>
    <dbReference type="NCBI Taxonomy" id="555500"/>
    <lineage>
        <taxon>Bacteria</taxon>
        <taxon>Pseudomonadati</taxon>
        <taxon>Bacteroidota</taxon>
        <taxon>Flavobacteriia</taxon>
        <taxon>Flavobacteriales</taxon>
        <taxon>Flavobacteriaceae</taxon>
        <taxon>Galbibacter</taxon>
    </lineage>
</organism>
<keyword evidence="4" id="KW-0769">Symport</keyword>
<dbReference type="Gene3D" id="1.10.3860.10">
    <property type="entry name" value="Sodium:dicarboxylate symporter"/>
    <property type="match status" value="1"/>
</dbReference>
<dbReference type="GO" id="GO:1902475">
    <property type="term" value="P:L-alpha-amino acid transmembrane transport"/>
    <property type="evidence" value="ECO:0007669"/>
    <property type="project" value="UniProtKB-ARBA"/>
</dbReference>
<keyword evidence="5 8" id="KW-1133">Transmembrane helix</keyword>
<dbReference type="InterPro" id="IPR018107">
    <property type="entry name" value="Na-dicarboxylate_symporter_CS"/>
</dbReference>
<keyword evidence="3 8" id="KW-0812">Transmembrane</keyword>
<evidence type="ECO:0000256" key="3">
    <source>
        <dbReference type="ARBA" id="ARBA00022692"/>
    </source>
</evidence>
<dbReference type="InterPro" id="IPR050746">
    <property type="entry name" value="DAACS"/>
</dbReference>
<dbReference type="PROSITE" id="PS00714">
    <property type="entry name" value="NA_DICARBOXYL_SYMP_2"/>
    <property type="match status" value="1"/>
</dbReference>
<dbReference type="SUPFAM" id="SSF118215">
    <property type="entry name" value="Proton glutamate symport protein"/>
    <property type="match status" value="1"/>
</dbReference>
<evidence type="ECO:0000313" key="9">
    <source>
        <dbReference type="EMBL" id="EKF54799.1"/>
    </source>
</evidence>
<reference evidence="9 10" key="1">
    <citation type="journal article" date="2012" name="J. Bacteriol.">
        <title>Genome Sequence of Galbibacter marinum Type Strain ck-I2-15.</title>
        <authorList>
            <person name="Lai Q."/>
            <person name="Li C."/>
            <person name="Shao Z."/>
        </authorList>
    </citation>
    <scope>NUCLEOTIDE SEQUENCE [LARGE SCALE GENOMIC DNA]</scope>
    <source>
        <strain evidence="10">ck-I2-15</strain>
    </source>
</reference>
<dbReference type="GO" id="GO:0016020">
    <property type="term" value="C:membrane"/>
    <property type="evidence" value="ECO:0007669"/>
    <property type="project" value="UniProtKB-SubCell"/>
</dbReference>
<evidence type="ECO:0000256" key="2">
    <source>
        <dbReference type="ARBA" id="ARBA00022448"/>
    </source>
</evidence>
<feature type="transmembrane region" description="Helical" evidence="8">
    <location>
        <begin position="81"/>
        <end position="102"/>
    </location>
</feature>
<dbReference type="PATRIC" id="fig|555500.3.peg.2236"/>
<comment type="caution">
    <text evidence="9">The sequence shown here is derived from an EMBL/GenBank/DDBJ whole genome shotgun (WGS) entry which is preliminary data.</text>
</comment>
<keyword evidence="10" id="KW-1185">Reference proteome</keyword>
<feature type="transmembrane region" description="Helical" evidence="8">
    <location>
        <begin position="6"/>
        <end position="24"/>
    </location>
</feature>
<evidence type="ECO:0000256" key="6">
    <source>
        <dbReference type="ARBA" id="ARBA00023136"/>
    </source>
</evidence>
<feature type="transmembrane region" description="Helical" evidence="8">
    <location>
        <begin position="279"/>
        <end position="299"/>
    </location>
</feature>
<dbReference type="GO" id="GO:0015293">
    <property type="term" value="F:symporter activity"/>
    <property type="evidence" value="ECO:0007669"/>
    <property type="project" value="UniProtKB-KW"/>
</dbReference>
<dbReference type="Pfam" id="PF00375">
    <property type="entry name" value="SDF"/>
    <property type="match status" value="1"/>
</dbReference>
<feature type="transmembrane region" description="Helical" evidence="8">
    <location>
        <begin position="390"/>
        <end position="407"/>
    </location>
</feature>
<keyword evidence="7" id="KW-0325">Glycoprotein</keyword>
<accession>K2PTB0</accession>